<dbReference type="Pfam" id="PF09523">
    <property type="entry name" value="DUF2390"/>
    <property type="match status" value="1"/>
</dbReference>
<dbReference type="InterPro" id="IPR012659">
    <property type="entry name" value="CHP02444"/>
</dbReference>
<accession>A0A258FQ41</accession>
<dbReference type="AlphaFoldDB" id="A0A258FQ41"/>
<evidence type="ECO:0000313" key="1">
    <source>
        <dbReference type="EMBL" id="OYX34631.1"/>
    </source>
</evidence>
<reference evidence="1 2" key="1">
    <citation type="submission" date="2017-03" db="EMBL/GenBank/DDBJ databases">
        <title>Lifting the veil on microbial sulfur biogeochemistry in mining wastewaters.</title>
        <authorList>
            <person name="Kantor R.S."/>
            <person name="Colenbrander Nelson T."/>
            <person name="Marshall S."/>
            <person name="Bennett D."/>
            <person name="Apte S."/>
            <person name="Camacho D."/>
            <person name="Thomas B.C."/>
            <person name="Warren L.A."/>
            <person name="Banfield J.F."/>
        </authorList>
    </citation>
    <scope>NUCLEOTIDE SEQUENCE [LARGE SCALE GENOMIC DNA]</scope>
    <source>
        <strain evidence="1">32-69-9</strain>
    </source>
</reference>
<proteinExistence type="predicted"/>
<comment type="caution">
    <text evidence="1">The sequence shown here is derived from an EMBL/GenBank/DDBJ whole genome shotgun (WGS) entry which is preliminary data.</text>
</comment>
<name>A0A258FQ41_9CAUL</name>
<sequence>MGGRPALGRAEGSGGGGGVSAFWDWALVAYRAPGVSEACLELQDGAGQNVPLLLWAGWTSATGRALDDDTIEAACDAARAWESIAVLPLRSVRRTLKKPIPDIGDAGREALRDQVKAVELAAERHLMADLEALIEAVPGAPRPTVEALVAVARVWSRVVPRQALTTLAERLPA</sequence>
<evidence type="ECO:0000313" key="2">
    <source>
        <dbReference type="Proteomes" id="UP000215595"/>
    </source>
</evidence>
<dbReference type="Proteomes" id="UP000215595">
    <property type="component" value="Unassembled WGS sequence"/>
</dbReference>
<gene>
    <name evidence="1" type="ORF">B7Z01_05575</name>
</gene>
<protein>
    <submittedName>
        <fullName evidence="1">TIGR02444 family protein</fullName>
    </submittedName>
</protein>
<dbReference type="NCBIfam" id="TIGR02444">
    <property type="entry name" value="TIGR02444 family protein"/>
    <property type="match status" value="1"/>
</dbReference>
<dbReference type="EMBL" id="NCEB01000008">
    <property type="protein sequence ID" value="OYX34631.1"/>
    <property type="molecule type" value="Genomic_DNA"/>
</dbReference>
<organism evidence="1 2">
    <name type="scientific">Brevundimonas subvibrioides</name>
    <dbReference type="NCBI Taxonomy" id="74313"/>
    <lineage>
        <taxon>Bacteria</taxon>
        <taxon>Pseudomonadati</taxon>
        <taxon>Pseudomonadota</taxon>
        <taxon>Alphaproteobacteria</taxon>
        <taxon>Caulobacterales</taxon>
        <taxon>Caulobacteraceae</taxon>
        <taxon>Brevundimonas</taxon>
    </lineage>
</organism>